<organism evidence="1">
    <name type="scientific">Anguilla anguilla</name>
    <name type="common">European freshwater eel</name>
    <name type="synonym">Muraena anguilla</name>
    <dbReference type="NCBI Taxonomy" id="7936"/>
    <lineage>
        <taxon>Eukaryota</taxon>
        <taxon>Metazoa</taxon>
        <taxon>Chordata</taxon>
        <taxon>Craniata</taxon>
        <taxon>Vertebrata</taxon>
        <taxon>Euteleostomi</taxon>
        <taxon>Actinopterygii</taxon>
        <taxon>Neopterygii</taxon>
        <taxon>Teleostei</taxon>
        <taxon>Anguilliformes</taxon>
        <taxon>Anguillidae</taxon>
        <taxon>Anguilla</taxon>
    </lineage>
</organism>
<proteinExistence type="predicted"/>
<dbReference type="AlphaFoldDB" id="A0A0E9SH84"/>
<sequence length="88" mass="10287">MSTQRRNTTISLAFRYELHTVKCAGKLRCLWKGTLFRTITAKPILQCKWTAGHLKWITSLRQLVGALLWQHAICPYLITDSRERRESN</sequence>
<reference evidence="1" key="1">
    <citation type="submission" date="2014-11" db="EMBL/GenBank/DDBJ databases">
        <authorList>
            <person name="Amaro Gonzalez C."/>
        </authorList>
    </citation>
    <scope>NUCLEOTIDE SEQUENCE</scope>
</reference>
<evidence type="ECO:0000313" key="1">
    <source>
        <dbReference type="EMBL" id="JAH40035.1"/>
    </source>
</evidence>
<accession>A0A0E9SH84</accession>
<name>A0A0E9SH84_ANGAN</name>
<reference evidence="1" key="2">
    <citation type="journal article" date="2015" name="Fish Shellfish Immunol.">
        <title>Early steps in the European eel (Anguilla anguilla)-Vibrio vulnificus interaction in the gills: Role of the RtxA13 toxin.</title>
        <authorList>
            <person name="Callol A."/>
            <person name="Pajuelo D."/>
            <person name="Ebbesson L."/>
            <person name="Teles M."/>
            <person name="MacKenzie S."/>
            <person name="Amaro C."/>
        </authorList>
    </citation>
    <scope>NUCLEOTIDE SEQUENCE</scope>
</reference>
<dbReference type="EMBL" id="GBXM01068542">
    <property type="protein sequence ID" value="JAH40035.1"/>
    <property type="molecule type" value="Transcribed_RNA"/>
</dbReference>
<protein>
    <submittedName>
        <fullName evidence="1">Uncharacterized protein</fullName>
    </submittedName>
</protein>